<feature type="transmembrane region" description="Helical" evidence="9">
    <location>
        <begin position="164"/>
        <end position="184"/>
    </location>
</feature>
<feature type="domain" description="Major facilitator superfamily (MFS) profile" evidence="10">
    <location>
        <begin position="36"/>
        <end position="458"/>
    </location>
</feature>
<dbReference type="InterPro" id="IPR050549">
    <property type="entry name" value="MFS_Trehalose_Transporter"/>
</dbReference>
<evidence type="ECO:0000256" key="8">
    <source>
        <dbReference type="SAM" id="MobiDB-lite"/>
    </source>
</evidence>
<feature type="region of interest" description="Disordered" evidence="8">
    <location>
        <begin position="1"/>
        <end position="22"/>
    </location>
</feature>
<keyword evidence="7 9" id="KW-0472">Membrane</keyword>
<dbReference type="PANTHER" id="PTHR48021:SF1">
    <property type="entry name" value="GH07001P-RELATED"/>
    <property type="match status" value="1"/>
</dbReference>
<evidence type="ECO:0000256" key="7">
    <source>
        <dbReference type="ARBA" id="ARBA00023136"/>
    </source>
</evidence>
<dbReference type="Pfam" id="PF00083">
    <property type="entry name" value="Sugar_tr"/>
    <property type="match status" value="1"/>
</dbReference>
<feature type="transmembrane region" description="Helical" evidence="9">
    <location>
        <begin position="269"/>
        <end position="291"/>
    </location>
</feature>
<evidence type="ECO:0000256" key="6">
    <source>
        <dbReference type="ARBA" id="ARBA00022989"/>
    </source>
</evidence>
<evidence type="ECO:0000256" key="9">
    <source>
        <dbReference type="SAM" id="Phobius"/>
    </source>
</evidence>
<dbReference type="InterPro" id="IPR020846">
    <property type="entry name" value="MFS_dom"/>
</dbReference>
<evidence type="ECO:0000256" key="2">
    <source>
        <dbReference type="ARBA" id="ARBA00022448"/>
    </source>
</evidence>
<feature type="transmembrane region" description="Helical" evidence="9">
    <location>
        <begin position="432"/>
        <end position="454"/>
    </location>
</feature>
<keyword evidence="3" id="KW-1003">Cell membrane</keyword>
<dbReference type="InterPro" id="IPR036259">
    <property type="entry name" value="MFS_trans_sf"/>
</dbReference>
<evidence type="ECO:0000256" key="4">
    <source>
        <dbReference type="ARBA" id="ARBA00022597"/>
    </source>
</evidence>
<dbReference type="PANTHER" id="PTHR48021">
    <property type="match status" value="1"/>
</dbReference>
<feature type="transmembrane region" description="Helical" evidence="9">
    <location>
        <begin position="34"/>
        <end position="54"/>
    </location>
</feature>
<name>A0A0A9YM98_LYGHE</name>
<sequence length="498" mass="54785">MESEAEYRGSPRHNDSQHHQRAEQKSLPRIWYQYYATFTLCVASFATGASQGWASPMIQILGSDDSPVGKMTNMEISPLETLPSVAAIVGVIAFAGILTKFGRKVTGYLGAVFGITGGLFLLLATVKLELYIGRFMMGLSSVGLGMVGPIYLSEIAYPSIRGALMTYTQFASQTGSLVSFLLGIVCGYRWFTAFSMVGIILFPMVFFLIPESPHYLLLQSKNSEAHDALLWYRGDSNVVDQELNNISKITPKKVNYRVIFQNRVNRKMMIIFCFLYVFNIMSGATVIMGYASKIFQESDSSLEPNVAAAILATIKFFSSLASIFVIDRTGRRFLVIFSFTIMGASLVVTTVYFYLLQMGSSVNNQGWIPIASLSTFIAANTMGVGTVGTVIATEMLTPEIKAVALGILGILATGVTFLSLQLYSIFVEYIGSYFNFLVEAAFSISSIFIAWYIVPETKGKSITEIVEQLSKDEPRLINKSQETLPEHSFGSISTISAR</sequence>
<feature type="transmembrane region" description="Helical" evidence="9">
    <location>
        <begin position="81"/>
        <end position="98"/>
    </location>
</feature>
<keyword evidence="4" id="KW-0762">Sugar transport</keyword>
<feature type="transmembrane region" description="Helical" evidence="9">
    <location>
        <begin position="131"/>
        <end position="152"/>
    </location>
</feature>
<keyword evidence="6 9" id="KW-1133">Transmembrane helix</keyword>
<protein>
    <submittedName>
        <fullName evidence="11">Facilitated trehalose transporter Tret1</fullName>
    </submittedName>
</protein>
<feature type="transmembrane region" description="Helical" evidence="9">
    <location>
        <begin position="333"/>
        <end position="355"/>
    </location>
</feature>
<organism evidence="11">
    <name type="scientific">Lygus hesperus</name>
    <name type="common">Western plant bug</name>
    <dbReference type="NCBI Taxonomy" id="30085"/>
    <lineage>
        <taxon>Eukaryota</taxon>
        <taxon>Metazoa</taxon>
        <taxon>Ecdysozoa</taxon>
        <taxon>Arthropoda</taxon>
        <taxon>Hexapoda</taxon>
        <taxon>Insecta</taxon>
        <taxon>Pterygota</taxon>
        <taxon>Neoptera</taxon>
        <taxon>Paraneoptera</taxon>
        <taxon>Hemiptera</taxon>
        <taxon>Heteroptera</taxon>
        <taxon>Panheteroptera</taxon>
        <taxon>Cimicomorpha</taxon>
        <taxon>Miridae</taxon>
        <taxon>Mirini</taxon>
        <taxon>Lygus</taxon>
    </lineage>
</organism>
<evidence type="ECO:0000313" key="11">
    <source>
        <dbReference type="EMBL" id="JAG32756.1"/>
    </source>
</evidence>
<proteinExistence type="predicted"/>
<comment type="subcellular location">
    <subcellularLocation>
        <location evidence="1">Cell membrane</location>
        <topology evidence="1">Multi-pass membrane protein</topology>
    </subcellularLocation>
</comment>
<evidence type="ECO:0000256" key="5">
    <source>
        <dbReference type="ARBA" id="ARBA00022692"/>
    </source>
</evidence>
<dbReference type="SUPFAM" id="SSF103473">
    <property type="entry name" value="MFS general substrate transporter"/>
    <property type="match status" value="1"/>
</dbReference>
<feature type="transmembrane region" description="Helical" evidence="9">
    <location>
        <begin position="306"/>
        <end position="326"/>
    </location>
</feature>
<feature type="transmembrane region" description="Helical" evidence="9">
    <location>
        <begin position="190"/>
        <end position="209"/>
    </location>
</feature>
<reference evidence="11" key="2">
    <citation type="submission" date="2014-07" db="EMBL/GenBank/DDBJ databases">
        <authorList>
            <person name="Hull J."/>
        </authorList>
    </citation>
    <scope>NUCLEOTIDE SEQUENCE</scope>
</reference>
<reference evidence="11" key="1">
    <citation type="journal article" date="2014" name="PLoS ONE">
        <title>Transcriptome-Based Identification of ABC Transporters in the Western Tarnished Plant Bug Lygus hesperus.</title>
        <authorList>
            <person name="Hull J.J."/>
            <person name="Chaney K."/>
            <person name="Geib S.M."/>
            <person name="Fabrick J.A."/>
            <person name="Brent C.S."/>
            <person name="Walsh D."/>
            <person name="Lavine L.C."/>
        </authorList>
    </citation>
    <scope>NUCLEOTIDE SEQUENCE</scope>
</reference>
<accession>A0A0A9YM98</accession>
<feature type="transmembrane region" description="Helical" evidence="9">
    <location>
        <begin position="403"/>
        <end position="426"/>
    </location>
</feature>
<evidence type="ECO:0000259" key="10">
    <source>
        <dbReference type="PROSITE" id="PS50850"/>
    </source>
</evidence>
<evidence type="ECO:0000256" key="1">
    <source>
        <dbReference type="ARBA" id="ARBA00004651"/>
    </source>
</evidence>
<dbReference type="Gene3D" id="1.20.1250.20">
    <property type="entry name" value="MFS general substrate transporter like domains"/>
    <property type="match status" value="1"/>
</dbReference>
<dbReference type="FunFam" id="1.20.1250.20:FF:000218">
    <property type="entry name" value="facilitated trehalose transporter Tret1"/>
    <property type="match status" value="1"/>
</dbReference>
<dbReference type="EMBL" id="GBHO01010848">
    <property type="protein sequence ID" value="JAG32756.1"/>
    <property type="molecule type" value="Transcribed_RNA"/>
</dbReference>
<feature type="transmembrane region" description="Helical" evidence="9">
    <location>
        <begin position="105"/>
        <end position="125"/>
    </location>
</feature>
<dbReference type="GO" id="GO:0022857">
    <property type="term" value="F:transmembrane transporter activity"/>
    <property type="evidence" value="ECO:0007669"/>
    <property type="project" value="InterPro"/>
</dbReference>
<dbReference type="PROSITE" id="PS50850">
    <property type="entry name" value="MFS"/>
    <property type="match status" value="1"/>
</dbReference>
<evidence type="ECO:0000256" key="3">
    <source>
        <dbReference type="ARBA" id="ARBA00022475"/>
    </source>
</evidence>
<dbReference type="GO" id="GO:0005886">
    <property type="term" value="C:plasma membrane"/>
    <property type="evidence" value="ECO:0007669"/>
    <property type="project" value="UniProtKB-SubCell"/>
</dbReference>
<dbReference type="InterPro" id="IPR005828">
    <property type="entry name" value="MFS_sugar_transport-like"/>
</dbReference>
<dbReference type="AlphaFoldDB" id="A0A0A9YM98"/>
<feature type="transmembrane region" description="Helical" evidence="9">
    <location>
        <begin position="367"/>
        <end position="391"/>
    </location>
</feature>
<gene>
    <name evidence="11" type="primary">Tret1_100</name>
    <name evidence="11" type="ORF">CM83_78451</name>
</gene>
<keyword evidence="2" id="KW-0813">Transport</keyword>
<keyword evidence="5 9" id="KW-0812">Transmembrane</keyword>